<accession>A0AA88VLU0</accession>
<keyword evidence="3" id="KW-1185">Reference proteome</keyword>
<dbReference type="AlphaFoldDB" id="A0AA88VLU0"/>
<proteinExistence type="predicted"/>
<protein>
    <recommendedName>
        <fullName evidence="4">Telomerase Cajal body protein 1</fullName>
    </recommendedName>
</protein>
<gene>
    <name evidence="2" type="ORF">RJ639_012669</name>
</gene>
<dbReference type="PANTHER" id="PTHR13211">
    <property type="entry name" value="TELOMERASE CAJAL BODY PROTEIN 1"/>
    <property type="match status" value="1"/>
</dbReference>
<evidence type="ECO:0000313" key="2">
    <source>
        <dbReference type="EMBL" id="KAK3011110.1"/>
    </source>
</evidence>
<evidence type="ECO:0000256" key="1">
    <source>
        <dbReference type="SAM" id="MobiDB-lite"/>
    </source>
</evidence>
<dbReference type="Proteomes" id="UP001188597">
    <property type="component" value="Unassembled WGS sequence"/>
</dbReference>
<evidence type="ECO:0008006" key="4">
    <source>
        <dbReference type="Google" id="ProtNLM"/>
    </source>
</evidence>
<dbReference type="InterPro" id="IPR051150">
    <property type="entry name" value="SWT21/TCAB1_mRNA_Telomere"/>
</dbReference>
<comment type="caution">
    <text evidence="2">The sequence shown here is derived from an EMBL/GenBank/DDBJ whole genome shotgun (WGS) entry which is preliminary data.</text>
</comment>
<dbReference type="PANTHER" id="PTHR13211:SF0">
    <property type="entry name" value="TELOMERASE CAJAL BODY PROTEIN 1"/>
    <property type="match status" value="1"/>
</dbReference>
<sequence>MGEEGEAQQQQQLMNSEIEPGEITEEPPYSWPAIRFDSTRRRKEPTTSTASSGPPQTLTISSRVSNDYSTDVDACSLAEDSDPVTCVFASTTRDHPIHLWDATSGELRCTYRAYDAMDEISAAFSVGFNPVGTK</sequence>
<organism evidence="2 3">
    <name type="scientific">Escallonia herrerae</name>
    <dbReference type="NCBI Taxonomy" id="1293975"/>
    <lineage>
        <taxon>Eukaryota</taxon>
        <taxon>Viridiplantae</taxon>
        <taxon>Streptophyta</taxon>
        <taxon>Embryophyta</taxon>
        <taxon>Tracheophyta</taxon>
        <taxon>Spermatophyta</taxon>
        <taxon>Magnoliopsida</taxon>
        <taxon>eudicotyledons</taxon>
        <taxon>Gunneridae</taxon>
        <taxon>Pentapetalae</taxon>
        <taxon>asterids</taxon>
        <taxon>campanulids</taxon>
        <taxon>Escalloniales</taxon>
        <taxon>Escalloniaceae</taxon>
        <taxon>Escallonia</taxon>
    </lineage>
</organism>
<feature type="region of interest" description="Disordered" evidence="1">
    <location>
        <begin position="1"/>
        <end position="67"/>
    </location>
</feature>
<dbReference type="EMBL" id="JAVXUP010001481">
    <property type="protein sequence ID" value="KAK3011110.1"/>
    <property type="molecule type" value="Genomic_DNA"/>
</dbReference>
<reference evidence="2" key="1">
    <citation type="submission" date="2022-12" db="EMBL/GenBank/DDBJ databases">
        <title>Draft genome assemblies for two species of Escallonia (Escalloniales).</title>
        <authorList>
            <person name="Chanderbali A."/>
            <person name="Dervinis C."/>
            <person name="Anghel I."/>
            <person name="Soltis D."/>
            <person name="Soltis P."/>
            <person name="Zapata F."/>
        </authorList>
    </citation>
    <scope>NUCLEOTIDE SEQUENCE</scope>
    <source>
        <strain evidence="2">UCBG64.0493</strain>
        <tissue evidence="2">Leaf</tissue>
    </source>
</reference>
<feature type="compositionally biased region" description="Polar residues" evidence="1">
    <location>
        <begin position="46"/>
        <end position="67"/>
    </location>
</feature>
<evidence type="ECO:0000313" key="3">
    <source>
        <dbReference type="Proteomes" id="UP001188597"/>
    </source>
</evidence>
<name>A0AA88VLU0_9ASTE</name>